<gene>
    <name evidence="2" type="ORF">TrVE_jg7306</name>
</gene>
<protein>
    <submittedName>
        <fullName evidence="2">Uncharacterized protein</fullName>
    </submittedName>
</protein>
<dbReference type="EMBL" id="BRXX01000253">
    <property type="protein sequence ID" value="GMI00931.1"/>
    <property type="molecule type" value="Genomic_DNA"/>
</dbReference>
<feature type="region of interest" description="Disordered" evidence="1">
    <location>
        <begin position="37"/>
        <end position="66"/>
    </location>
</feature>
<organism evidence="2 3">
    <name type="scientific">Triparma verrucosa</name>
    <dbReference type="NCBI Taxonomy" id="1606542"/>
    <lineage>
        <taxon>Eukaryota</taxon>
        <taxon>Sar</taxon>
        <taxon>Stramenopiles</taxon>
        <taxon>Ochrophyta</taxon>
        <taxon>Bolidophyceae</taxon>
        <taxon>Parmales</taxon>
        <taxon>Triparmaceae</taxon>
        <taxon>Triparma</taxon>
    </lineage>
</organism>
<sequence>MYNTLPSSARKVRAKALARNVLFNRFCTTPGKGDCGVERNSVTPSPVSLPQSSKAAIDGDNDDDGGEADLHTLPYAAQPILVSDSQSSYDAVSAVSFVPHDSRTNPTPYLLVHSTDARVVEVNRIVKGEGPVAVYQSGLEGECRAICPYDVSPTEFRERKSSTWRGSLALGFSNGKLECIEVENVGGEVKTKGKGGFLPEGESVLGDCKWSFGSWNKGADGAGSSTGAPPFFAASLSGSGDGEAGVLSLYDARDLKAGQPVLTNSVMKGIEVECERVGADRYVRGFGMLDDRCLVTTHDVAGEGGKGVVLVWDARMIGSGIASTCEDHFQFEGQCKGALEVGRAGPGHFAVGGMGQEAEEGAGGVTGRVLGLHLGRRQIWDVNSAVNVKNGLWSIARGGEFYVSVVGVKDNEFDEDVCIGGLNIGVHGGGGGREEVGRKRKLEGLEGEGGGGENRIAKLGKGHEYTITNVAFADDDTMFATGDSFGHLFVHKAWSGGEVLEGRSSGI</sequence>
<proteinExistence type="predicted"/>
<dbReference type="Proteomes" id="UP001165160">
    <property type="component" value="Unassembled WGS sequence"/>
</dbReference>
<dbReference type="AlphaFoldDB" id="A0A9W7CAA2"/>
<accession>A0A9W7CAA2</accession>
<comment type="caution">
    <text evidence="2">The sequence shown here is derived from an EMBL/GenBank/DDBJ whole genome shotgun (WGS) entry which is preliminary data.</text>
</comment>
<evidence type="ECO:0000313" key="2">
    <source>
        <dbReference type="EMBL" id="GMI00931.1"/>
    </source>
</evidence>
<keyword evidence="3" id="KW-1185">Reference proteome</keyword>
<feature type="compositionally biased region" description="Polar residues" evidence="1">
    <location>
        <begin position="40"/>
        <end position="54"/>
    </location>
</feature>
<evidence type="ECO:0000256" key="1">
    <source>
        <dbReference type="SAM" id="MobiDB-lite"/>
    </source>
</evidence>
<name>A0A9W7CAA2_9STRA</name>
<evidence type="ECO:0000313" key="3">
    <source>
        <dbReference type="Proteomes" id="UP001165160"/>
    </source>
</evidence>
<reference evidence="3" key="1">
    <citation type="journal article" date="2023" name="Commun. Biol.">
        <title>Genome analysis of Parmales, the sister group of diatoms, reveals the evolutionary specialization of diatoms from phago-mixotrophs to photoautotrophs.</title>
        <authorList>
            <person name="Ban H."/>
            <person name="Sato S."/>
            <person name="Yoshikawa S."/>
            <person name="Yamada K."/>
            <person name="Nakamura Y."/>
            <person name="Ichinomiya M."/>
            <person name="Sato N."/>
            <person name="Blanc-Mathieu R."/>
            <person name="Endo H."/>
            <person name="Kuwata A."/>
            <person name="Ogata H."/>
        </authorList>
    </citation>
    <scope>NUCLEOTIDE SEQUENCE [LARGE SCALE GENOMIC DNA]</scope>
    <source>
        <strain evidence="3">NIES 3699</strain>
    </source>
</reference>